<dbReference type="Proteomes" id="UP000190285">
    <property type="component" value="Unassembled WGS sequence"/>
</dbReference>
<evidence type="ECO:0000256" key="1">
    <source>
        <dbReference type="ARBA" id="ARBA00005417"/>
    </source>
</evidence>
<dbReference type="GO" id="GO:0016887">
    <property type="term" value="F:ATP hydrolysis activity"/>
    <property type="evidence" value="ECO:0007669"/>
    <property type="project" value="InterPro"/>
</dbReference>
<dbReference type="GO" id="GO:0022857">
    <property type="term" value="F:transmembrane transporter activity"/>
    <property type="evidence" value="ECO:0007669"/>
    <property type="project" value="UniProtKB-ARBA"/>
</dbReference>
<dbReference type="AlphaFoldDB" id="A0A1T5ME21"/>
<evidence type="ECO:0000256" key="4">
    <source>
        <dbReference type="ARBA" id="ARBA00022840"/>
    </source>
</evidence>
<reference evidence="7" key="1">
    <citation type="submission" date="2017-02" db="EMBL/GenBank/DDBJ databases">
        <authorList>
            <person name="Varghese N."/>
            <person name="Submissions S."/>
        </authorList>
    </citation>
    <scope>NUCLEOTIDE SEQUENCE [LARGE SCALE GENOMIC DNA]</scope>
    <source>
        <strain evidence="7">M1</strain>
    </source>
</reference>
<sequence length="229" mass="25471">MEKSIIQMKDIRKTYKTGPLEVEVLKGISIDIKQGEFVSIIGASGSGKSTLMNIMGCLDTCTFGEYLLDSKDINAYSEKELAIVRNRKIGFIFQKFNLLPKLNAYENVELPLLYKGVDKKKRRENVLKSLEMVGLKDRLKHKPSEMSGGQQQRVAIARALAGKPPLILADEPTGNLDSKSSDEVMDILVDLNKKGITVILITHDQDVAKLANRIIEIKDGEIVGEINQI</sequence>
<keyword evidence="2" id="KW-0813">Transport</keyword>
<feature type="domain" description="ABC transporter" evidence="5">
    <location>
        <begin position="6"/>
        <end position="229"/>
    </location>
</feature>
<accession>A0A1T5ME21</accession>
<keyword evidence="4 6" id="KW-0067">ATP-binding</keyword>
<protein>
    <submittedName>
        <fullName evidence="6">Putative ABC transport system ATP-binding protein</fullName>
    </submittedName>
</protein>
<dbReference type="PROSITE" id="PS00211">
    <property type="entry name" value="ABC_TRANSPORTER_1"/>
    <property type="match status" value="1"/>
</dbReference>
<organism evidence="6 7">
    <name type="scientific">Maledivibacter halophilus</name>
    <dbReference type="NCBI Taxonomy" id="36842"/>
    <lineage>
        <taxon>Bacteria</taxon>
        <taxon>Bacillati</taxon>
        <taxon>Bacillota</taxon>
        <taxon>Clostridia</taxon>
        <taxon>Peptostreptococcales</taxon>
        <taxon>Caminicellaceae</taxon>
        <taxon>Maledivibacter</taxon>
    </lineage>
</organism>
<dbReference type="Gene3D" id="3.40.50.300">
    <property type="entry name" value="P-loop containing nucleotide triphosphate hydrolases"/>
    <property type="match status" value="1"/>
</dbReference>
<dbReference type="PANTHER" id="PTHR42798:SF6">
    <property type="entry name" value="CELL DIVISION ATP-BINDING PROTEIN FTSE"/>
    <property type="match status" value="1"/>
</dbReference>
<evidence type="ECO:0000256" key="2">
    <source>
        <dbReference type="ARBA" id="ARBA00022448"/>
    </source>
</evidence>
<evidence type="ECO:0000256" key="3">
    <source>
        <dbReference type="ARBA" id="ARBA00022741"/>
    </source>
</evidence>
<dbReference type="InterPro" id="IPR003593">
    <property type="entry name" value="AAA+_ATPase"/>
</dbReference>
<keyword evidence="3" id="KW-0547">Nucleotide-binding</keyword>
<comment type="similarity">
    <text evidence="1">Belongs to the ABC transporter superfamily.</text>
</comment>
<dbReference type="STRING" id="36842.SAMN02194393_04520"/>
<dbReference type="InterPro" id="IPR027417">
    <property type="entry name" value="P-loop_NTPase"/>
</dbReference>
<dbReference type="SMART" id="SM00382">
    <property type="entry name" value="AAA"/>
    <property type="match status" value="1"/>
</dbReference>
<proteinExistence type="inferred from homology"/>
<dbReference type="InterPro" id="IPR017871">
    <property type="entry name" value="ABC_transporter-like_CS"/>
</dbReference>
<evidence type="ECO:0000259" key="5">
    <source>
        <dbReference type="PROSITE" id="PS50893"/>
    </source>
</evidence>
<evidence type="ECO:0000313" key="6">
    <source>
        <dbReference type="EMBL" id="SKC86333.1"/>
    </source>
</evidence>
<dbReference type="Pfam" id="PF00005">
    <property type="entry name" value="ABC_tran"/>
    <property type="match status" value="1"/>
</dbReference>
<dbReference type="FunFam" id="3.40.50.300:FF:000032">
    <property type="entry name" value="Export ABC transporter ATP-binding protein"/>
    <property type="match status" value="1"/>
</dbReference>
<dbReference type="OrthoDB" id="9802264at2"/>
<dbReference type="PROSITE" id="PS50893">
    <property type="entry name" value="ABC_TRANSPORTER_2"/>
    <property type="match status" value="1"/>
</dbReference>
<dbReference type="InterPro" id="IPR017911">
    <property type="entry name" value="MacB-like_ATP-bd"/>
</dbReference>
<evidence type="ECO:0000313" key="7">
    <source>
        <dbReference type="Proteomes" id="UP000190285"/>
    </source>
</evidence>
<dbReference type="RefSeq" id="WP_079494897.1">
    <property type="nucleotide sequence ID" value="NZ_FUZT01000014.1"/>
</dbReference>
<name>A0A1T5ME21_9FIRM</name>
<dbReference type="InterPro" id="IPR003439">
    <property type="entry name" value="ABC_transporter-like_ATP-bd"/>
</dbReference>
<dbReference type="PANTHER" id="PTHR42798">
    <property type="entry name" value="LIPOPROTEIN-RELEASING SYSTEM ATP-BINDING PROTEIN LOLD"/>
    <property type="match status" value="1"/>
</dbReference>
<dbReference type="SUPFAM" id="SSF52540">
    <property type="entry name" value="P-loop containing nucleoside triphosphate hydrolases"/>
    <property type="match status" value="1"/>
</dbReference>
<dbReference type="EMBL" id="FUZT01000014">
    <property type="protein sequence ID" value="SKC86333.1"/>
    <property type="molecule type" value="Genomic_DNA"/>
</dbReference>
<dbReference type="GO" id="GO:0005524">
    <property type="term" value="F:ATP binding"/>
    <property type="evidence" value="ECO:0007669"/>
    <property type="project" value="UniProtKB-KW"/>
</dbReference>
<keyword evidence="7" id="KW-1185">Reference proteome</keyword>
<gene>
    <name evidence="6" type="ORF">SAMN02194393_04520</name>
</gene>
<dbReference type="CDD" id="cd03255">
    <property type="entry name" value="ABC_MJ0796_LolCDE_FtsE"/>
    <property type="match status" value="1"/>
</dbReference>
<dbReference type="GO" id="GO:0098796">
    <property type="term" value="C:membrane protein complex"/>
    <property type="evidence" value="ECO:0007669"/>
    <property type="project" value="UniProtKB-ARBA"/>
</dbReference>